<dbReference type="AlphaFoldDB" id="A0A5M3W4Y9"/>
<dbReference type="RefSeq" id="WP_155337885.1">
    <property type="nucleotide sequence ID" value="NZ_BAAABN010000061.1"/>
</dbReference>
<dbReference type="EMBL" id="BLAD01000052">
    <property type="protein sequence ID" value="GES01608.1"/>
    <property type="molecule type" value="Genomic_DNA"/>
</dbReference>
<protein>
    <submittedName>
        <fullName evidence="1">Uncharacterized protein</fullName>
    </submittedName>
</protein>
<accession>A0A5M3W4Y9</accession>
<sequence length="136" mass="13596">MPFAGIGLNMDLRRMIVSVGSRTGSAAGEAATLMLSSATSSALEGEIFEMAQSVTATSTVNLIAKANAERVPLGLVNAGNAAQAVSRLDLPAEHRAAIAADAQAGRTVVATGRVLTTGDWTGAAWASIDPATGASA</sequence>
<evidence type="ECO:0000313" key="1">
    <source>
        <dbReference type="EMBL" id="GES01608.1"/>
    </source>
</evidence>
<evidence type="ECO:0000313" key="2">
    <source>
        <dbReference type="Proteomes" id="UP000334990"/>
    </source>
</evidence>
<keyword evidence="2" id="KW-1185">Reference proteome</keyword>
<reference evidence="1 2" key="1">
    <citation type="submission" date="2019-10" db="EMBL/GenBank/DDBJ databases">
        <title>Whole genome shotgun sequence of Acrocarpospora corrugata NBRC 13972.</title>
        <authorList>
            <person name="Ichikawa N."/>
            <person name="Kimura A."/>
            <person name="Kitahashi Y."/>
            <person name="Komaki H."/>
            <person name="Oguchi A."/>
        </authorList>
    </citation>
    <scope>NUCLEOTIDE SEQUENCE [LARGE SCALE GENOMIC DNA]</scope>
    <source>
        <strain evidence="1 2">NBRC 13972</strain>
    </source>
</reference>
<gene>
    <name evidence="1" type="ORF">Acor_36720</name>
</gene>
<dbReference type="Proteomes" id="UP000334990">
    <property type="component" value="Unassembled WGS sequence"/>
</dbReference>
<comment type="caution">
    <text evidence="1">The sequence shown here is derived from an EMBL/GenBank/DDBJ whole genome shotgun (WGS) entry which is preliminary data.</text>
</comment>
<name>A0A5M3W4Y9_9ACTN</name>
<organism evidence="1 2">
    <name type="scientific">Acrocarpospora corrugata</name>
    <dbReference type="NCBI Taxonomy" id="35763"/>
    <lineage>
        <taxon>Bacteria</taxon>
        <taxon>Bacillati</taxon>
        <taxon>Actinomycetota</taxon>
        <taxon>Actinomycetes</taxon>
        <taxon>Streptosporangiales</taxon>
        <taxon>Streptosporangiaceae</taxon>
        <taxon>Acrocarpospora</taxon>
    </lineage>
</organism>
<proteinExistence type="predicted"/>